<dbReference type="OrthoDB" id="2663142at2759"/>
<dbReference type="RefSeq" id="XP_001838009.2">
    <property type="nucleotide sequence ID" value="XM_001837957.2"/>
</dbReference>
<evidence type="ECO:0008006" key="3">
    <source>
        <dbReference type="Google" id="ProtNLM"/>
    </source>
</evidence>
<dbReference type="InterPro" id="IPR032675">
    <property type="entry name" value="LRR_dom_sf"/>
</dbReference>
<keyword evidence="2" id="KW-1185">Reference proteome</keyword>
<dbReference type="SUPFAM" id="SSF52047">
    <property type="entry name" value="RNI-like"/>
    <property type="match status" value="1"/>
</dbReference>
<dbReference type="Proteomes" id="UP000001861">
    <property type="component" value="Unassembled WGS sequence"/>
</dbReference>
<dbReference type="InParanoid" id="A8P124"/>
<dbReference type="VEuPathDB" id="FungiDB:CC1G_07499"/>
<gene>
    <name evidence="1" type="ORF">CC1G_07499</name>
</gene>
<name>A8P124_COPC7</name>
<dbReference type="KEGG" id="cci:CC1G_07499"/>
<comment type="caution">
    <text evidence="1">The sequence shown here is derived from an EMBL/GenBank/DDBJ whole genome shotgun (WGS) entry which is preliminary data.</text>
</comment>
<protein>
    <recommendedName>
        <fullName evidence="3">F-box domain-containing protein</fullName>
    </recommendedName>
</protein>
<evidence type="ECO:0000313" key="2">
    <source>
        <dbReference type="Proteomes" id="UP000001861"/>
    </source>
</evidence>
<organism evidence="1 2">
    <name type="scientific">Coprinopsis cinerea (strain Okayama-7 / 130 / ATCC MYA-4618 / FGSC 9003)</name>
    <name type="common">Inky cap fungus</name>
    <name type="synonym">Hormographiella aspergillata</name>
    <dbReference type="NCBI Taxonomy" id="240176"/>
    <lineage>
        <taxon>Eukaryota</taxon>
        <taxon>Fungi</taxon>
        <taxon>Dikarya</taxon>
        <taxon>Basidiomycota</taxon>
        <taxon>Agaricomycotina</taxon>
        <taxon>Agaricomycetes</taxon>
        <taxon>Agaricomycetidae</taxon>
        <taxon>Agaricales</taxon>
        <taxon>Agaricineae</taxon>
        <taxon>Psathyrellaceae</taxon>
        <taxon>Coprinopsis</taxon>
    </lineage>
</organism>
<dbReference type="GeneID" id="6014576"/>
<dbReference type="EMBL" id="AACS02000006">
    <property type="protein sequence ID" value="EAU83764.2"/>
    <property type="molecule type" value="Genomic_DNA"/>
</dbReference>
<accession>A8P124</accession>
<evidence type="ECO:0000313" key="1">
    <source>
        <dbReference type="EMBL" id="EAU83764.2"/>
    </source>
</evidence>
<dbReference type="AlphaFoldDB" id="A8P124"/>
<dbReference type="HOGENOM" id="CLU_401702_0_0_1"/>
<sequence length="685" mass="76539">MDTTPGLPINTPEALLHGQTASGRVLMNSYLLSVIFDELRDAIEMLDNDQPQSSKAKREARSKMAKELLPISWTCRAFSDAAMNHVWSYLPSVVPLLQLFPGFCNKGGTNCLFRLNEPGAMDRFNRYARRVQSIVLGEFPISVAPQVYMQLALSLSGSPFLPCLKEIRVEKLDDSTLPCLQLLLSPSVRHVHIRKSSLSKSPACASSLWESLGDGRNIQTVTVYPSTIAVDSRLIPWDVVSRMKSLKRLELHMANHSIDTHAIKVLRGLPNLVHLLLKVKNMPTGTHPPPIPPNNPHSSADPLPNAPSLSSFGFTRLRTLTLPICSGAIAPQLHTIPLYSITSLTLFLQADVDTSEVWEAIGTHLPSVAHNLTTLTICSASRVLIPPEALDLLISIPRMRGLFLSRTIVYNTKDQAAETVDELYKRMLGGGVATEANSRGFDMNQLYMPRHGVGRSMSLKSCLYLAQYGKHIVHARIMVDSSLGIPSIPLSTTPEACSRSLLKLEIVDVRKRPWKPAEYEPIALFFNALFPNLESIRSIFEPETSCAAHTAQPNRHNHQDSWKLIELLRRLLSSVSAENHLRKTTNGRQFRDEGMSSVSRCVQSQPSISVWALWCFVKPQEHSAIFLDFYLVQPLWRSRLQKWRPEDDDGSLPEKRFQQVEVELGDGQDMAAILEGYNRLGTCWI</sequence>
<dbReference type="Gene3D" id="3.80.10.10">
    <property type="entry name" value="Ribonuclease Inhibitor"/>
    <property type="match status" value="1"/>
</dbReference>
<proteinExistence type="predicted"/>
<reference evidence="1 2" key="1">
    <citation type="journal article" date="2010" name="Proc. Natl. Acad. Sci. U.S.A.">
        <title>Insights into evolution of multicellular fungi from the assembled chromosomes of the mushroom Coprinopsis cinerea (Coprinus cinereus).</title>
        <authorList>
            <person name="Stajich J.E."/>
            <person name="Wilke S.K."/>
            <person name="Ahren D."/>
            <person name="Au C.H."/>
            <person name="Birren B.W."/>
            <person name="Borodovsky M."/>
            <person name="Burns C."/>
            <person name="Canback B."/>
            <person name="Casselton L.A."/>
            <person name="Cheng C.K."/>
            <person name="Deng J."/>
            <person name="Dietrich F.S."/>
            <person name="Fargo D.C."/>
            <person name="Farman M.L."/>
            <person name="Gathman A.C."/>
            <person name="Goldberg J."/>
            <person name="Guigo R."/>
            <person name="Hoegger P.J."/>
            <person name="Hooker J.B."/>
            <person name="Huggins A."/>
            <person name="James T.Y."/>
            <person name="Kamada T."/>
            <person name="Kilaru S."/>
            <person name="Kodira C."/>
            <person name="Kues U."/>
            <person name="Kupfer D."/>
            <person name="Kwan H.S."/>
            <person name="Lomsadze A."/>
            <person name="Li W."/>
            <person name="Lilly W.W."/>
            <person name="Ma L.J."/>
            <person name="Mackey A.J."/>
            <person name="Manning G."/>
            <person name="Martin F."/>
            <person name="Muraguchi H."/>
            <person name="Natvig D.O."/>
            <person name="Palmerini H."/>
            <person name="Ramesh M.A."/>
            <person name="Rehmeyer C.J."/>
            <person name="Roe B.A."/>
            <person name="Shenoy N."/>
            <person name="Stanke M."/>
            <person name="Ter-Hovhannisyan V."/>
            <person name="Tunlid A."/>
            <person name="Velagapudi R."/>
            <person name="Vision T.J."/>
            <person name="Zeng Q."/>
            <person name="Zolan M.E."/>
            <person name="Pukkila P.J."/>
        </authorList>
    </citation>
    <scope>NUCLEOTIDE SEQUENCE [LARGE SCALE GENOMIC DNA]</scope>
    <source>
        <strain evidence="2">Okayama-7 / 130 / ATCC MYA-4618 / FGSC 9003</strain>
    </source>
</reference>